<keyword evidence="7" id="KW-1185">Reference proteome</keyword>
<sequence length="271" mass="30878">MKLLDKMERKFGKFAIKGLMLYIVSLNLAVYLLMYVDPTGTLTGKLMLYPGMVLRGEVWRLLTFIFVPPQTSVLWILFTLYFYYLVGTGLEQAWGSFKFNIYYLIGVLGTILSAFISGGGTSAFYLNLSLFLAFAYIYPNYQILLFFILPIKVKYLAWFNALFLGLSFVAGGLGTKLAIAAAVLNFILFFGKDIVLGLKNNGRAYLHRSSFSAKVASAEKKYFHKCVICGITEKDDKDMEFRYCMDCEGDYEYCMVHLRDHEHIKKGSDNK</sequence>
<feature type="transmembrane region" description="Helical" evidence="5">
    <location>
        <begin position="155"/>
        <end position="173"/>
    </location>
</feature>
<feature type="transmembrane region" description="Helical" evidence="5">
    <location>
        <begin position="20"/>
        <end position="38"/>
    </location>
</feature>
<protein>
    <submittedName>
        <fullName evidence="6">Der1-like family protein</fullName>
    </submittedName>
</protein>
<dbReference type="RefSeq" id="WP_114298945.1">
    <property type="nucleotide sequence ID" value="NZ_QPJT01000022.1"/>
</dbReference>
<evidence type="ECO:0000313" key="7">
    <source>
        <dbReference type="Proteomes" id="UP000253034"/>
    </source>
</evidence>
<evidence type="ECO:0000256" key="5">
    <source>
        <dbReference type="SAM" id="Phobius"/>
    </source>
</evidence>
<dbReference type="OrthoDB" id="9778756at2"/>
<comment type="subcellular location">
    <subcellularLocation>
        <location evidence="1">Membrane</location>
        <topology evidence="1">Multi-pass membrane protein</topology>
    </subcellularLocation>
</comment>
<comment type="caution">
    <text evidence="6">The sequence shown here is derived from an EMBL/GenBank/DDBJ whole genome shotgun (WGS) entry which is preliminary data.</text>
</comment>
<dbReference type="AlphaFoldDB" id="A0A369ASI5"/>
<evidence type="ECO:0000256" key="2">
    <source>
        <dbReference type="ARBA" id="ARBA00022692"/>
    </source>
</evidence>
<keyword evidence="4 5" id="KW-0472">Membrane</keyword>
<accession>A0A369ASI5</accession>
<name>A0A369ASI5_9FIRM</name>
<feature type="transmembrane region" description="Helical" evidence="5">
    <location>
        <begin position="99"/>
        <end position="118"/>
    </location>
</feature>
<dbReference type="EMBL" id="QPJT01000022">
    <property type="protein sequence ID" value="RCX12322.1"/>
    <property type="molecule type" value="Genomic_DNA"/>
</dbReference>
<keyword evidence="2 5" id="KW-0812">Transmembrane</keyword>
<evidence type="ECO:0000256" key="1">
    <source>
        <dbReference type="ARBA" id="ARBA00004141"/>
    </source>
</evidence>
<gene>
    <name evidence="6" type="ORF">DFR58_1228</name>
</gene>
<feature type="transmembrane region" description="Helical" evidence="5">
    <location>
        <begin position="179"/>
        <end position="198"/>
    </location>
</feature>
<evidence type="ECO:0000256" key="3">
    <source>
        <dbReference type="ARBA" id="ARBA00022989"/>
    </source>
</evidence>
<keyword evidence="3 5" id="KW-1133">Transmembrane helix</keyword>
<evidence type="ECO:0000256" key="4">
    <source>
        <dbReference type="ARBA" id="ARBA00023136"/>
    </source>
</evidence>
<proteinExistence type="predicted"/>
<dbReference type="SUPFAM" id="SSF144091">
    <property type="entry name" value="Rhomboid-like"/>
    <property type="match status" value="1"/>
</dbReference>
<reference evidence="6 7" key="1">
    <citation type="submission" date="2018-07" db="EMBL/GenBank/DDBJ databases">
        <title>Genomic Encyclopedia of Type Strains, Phase IV (KMG-IV): sequencing the most valuable type-strain genomes for metagenomic binning, comparative biology and taxonomic classification.</title>
        <authorList>
            <person name="Goeker M."/>
        </authorList>
    </citation>
    <scope>NUCLEOTIDE SEQUENCE [LARGE SCALE GENOMIC DNA]</scope>
    <source>
        <strain evidence="6 7">DSM 27016</strain>
    </source>
</reference>
<feature type="transmembrane region" description="Helical" evidence="5">
    <location>
        <begin position="58"/>
        <end position="87"/>
    </location>
</feature>
<evidence type="ECO:0000313" key="6">
    <source>
        <dbReference type="EMBL" id="RCX12322.1"/>
    </source>
</evidence>
<dbReference type="InterPro" id="IPR035952">
    <property type="entry name" value="Rhomboid-like_sf"/>
</dbReference>
<organism evidence="6 7">
    <name type="scientific">Anaerobacterium chartisolvens</name>
    <dbReference type="NCBI Taxonomy" id="1297424"/>
    <lineage>
        <taxon>Bacteria</taxon>
        <taxon>Bacillati</taxon>
        <taxon>Bacillota</taxon>
        <taxon>Clostridia</taxon>
        <taxon>Eubacteriales</taxon>
        <taxon>Oscillospiraceae</taxon>
        <taxon>Anaerobacterium</taxon>
    </lineage>
</organism>
<dbReference type="Gene3D" id="1.20.1540.10">
    <property type="entry name" value="Rhomboid-like"/>
    <property type="match status" value="1"/>
</dbReference>
<dbReference type="GO" id="GO:0016020">
    <property type="term" value="C:membrane"/>
    <property type="evidence" value="ECO:0007669"/>
    <property type="project" value="UniProtKB-SubCell"/>
</dbReference>
<feature type="transmembrane region" description="Helical" evidence="5">
    <location>
        <begin position="124"/>
        <end position="148"/>
    </location>
</feature>
<dbReference type="Proteomes" id="UP000253034">
    <property type="component" value="Unassembled WGS sequence"/>
</dbReference>